<gene>
    <name evidence="7" type="ORF">CYMTET_14416</name>
</gene>
<evidence type="ECO:0000256" key="1">
    <source>
        <dbReference type="ARBA" id="ARBA00001947"/>
    </source>
</evidence>
<name>A0AAE0GG10_9CHLO</name>
<evidence type="ECO:0000256" key="6">
    <source>
        <dbReference type="SAM" id="SignalP"/>
    </source>
</evidence>
<dbReference type="Gene3D" id="3.40.50.10310">
    <property type="entry name" value="Creatininase"/>
    <property type="match status" value="1"/>
</dbReference>
<dbReference type="AlphaFoldDB" id="A0AAE0GG10"/>
<evidence type="ECO:0000313" key="7">
    <source>
        <dbReference type="EMBL" id="KAK3277585.1"/>
    </source>
</evidence>
<protein>
    <recommendedName>
        <fullName evidence="9">Creatininase</fullName>
    </recommendedName>
</protein>
<comment type="caution">
    <text evidence="7">The sequence shown here is derived from an EMBL/GenBank/DDBJ whole genome shotgun (WGS) entry which is preliminary data.</text>
</comment>
<reference evidence="7 8" key="1">
    <citation type="journal article" date="2015" name="Genome Biol. Evol.">
        <title>Comparative Genomics of a Bacterivorous Green Alga Reveals Evolutionary Causalities and Consequences of Phago-Mixotrophic Mode of Nutrition.</title>
        <authorList>
            <person name="Burns J.A."/>
            <person name="Paasch A."/>
            <person name="Narechania A."/>
            <person name="Kim E."/>
        </authorList>
    </citation>
    <scope>NUCLEOTIDE SEQUENCE [LARGE SCALE GENOMIC DNA]</scope>
    <source>
        <strain evidence="7 8">PLY_AMNH</strain>
    </source>
</reference>
<dbReference type="Proteomes" id="UP001190700">
    <property type="component" value="Unassembled WGS sequence"/>
</dbReference>
<feature type="chain" id="PRO_5042186280" description="Creatininase" evidence="6">
    <location>
        <begin position="19"/>
        <end position="316"/>
    </location>
</feature>
<dbReference type="GO" id="GO:0046872">
    <property type="term" value="F:metal ion binding"/>
    <property type="evidence" value="ECO:0007669"/>
    <property type="project" value="UniProtKB-KW"/>
</dbReference>
<feature type="signal peptide" evidence="6">
    <location>
        <begin position="1"/>
        <end position="18"/>
    </location>
</feature>
<organism evidence="7 8">
    <name type="scientific">Cymbomonas tetramitiformis</name>
    <dbReference type="NCBI Taxonomy" id="36881"/>
    <lineage>
        <taxon>Eukaryota</taxon>
        <taxon>Viridiplantae</taxon>
        <taxon>Chlorophyta</taxon>
        <taxon>Pyramimonadophyceae</taxon>
        <taxon>Pyramimonadales</taxon>
        <taxon>Pyramimonadaceae</taxon>
        <taxon>Cymbomonas</taxon>
    </lineage>
</organism>
<feature type="compositionally biased region" description="Basic and acidic residues" evidence="5">
    <location>
        <begin position="37"/>
        <end position="48"/>
    </location>
</feature>
<keyword evidence="4" id="KW-0862">Zinc</keyword>
<dbReference type="PANTHER" id="PTHR35005">
    <property type="entry name" value="3-DEHYDRO-SCYLLO-INOSOSE HYDROLASE"/>
    <property type="match status" value="1"/>
</dbReference>
<dbReference type="PANTHER" id="PTHR35005:SF1">
    <property type="entry name" value="2-AMINO-5-FORMYLAMINO-6-RIBOSYLAMINOPYRIMIDIN-4(3H)-ONE 5'-MONOPHOSPHATE DEFORMYLASE"/>
    <property type="match status" value="1"/>
</dbReference>
<keyword evidence="8" id="KW-1185">Reference proteome</keyword>
<evidence type="ECO:0000256" key="5">
    <source>
        <dbReference type="SAM" id="MobiDB-lite"/>
    </source>
</evidence>
<keyword evidence="3" id="KW-0378">Hydrolase</keyword>
<evidence type="ECO:0008006" key="9">
    <source>
        <dbReference type="Google" id="ProtNLM"/>
    </source>
</evidence>
<dbReference type="InterPro" id="IPR024087">
    <property type="entry name" value="Creatininase-like_sf"/>
</dbReference>
<evidence type="ECO:0000256" key="3">
    <source>
        <dbReference type="ARBA" id="ARBA00022801"/>
    </source>
</evidence>
<dbReference type="Pfam" id="PF02633">
    <property type="entry name" value="Creatininase"/>
    <property type="match status" value="1"/>
</dbReference>
<feature type="region of interest" description="Disordered" evidence="5">
    <location>
        <begin position="29"/>
        <end position="48"/>
    </location>
</feature>
<keyword evidence="6" id="KW-0732">Signal</keyword>
<sequence>MNLAYVTVVLVLAGDAQAKWLPQSTAELSEVSSSGNEGKDIPKNCNKPREARTVPKLFWQDMTTTDFSELDPDTIAILPLAAIEQHGPHLPVSVDNVLNQGVLTRALELLPKDVPVTVLPAQTVGKSNEHTSFPGTLTLSATTLISLWTEIGESVARAGVKKLVLFNSHGGQPQVMEIVARELRVRYGMFVVTLSWFNFGIPPGEFSTEEQRHGIHAGAVETSMMLHLRPDLVDMSKAEDFVPSSVALAEEFDLLTPEGAVGFGWMTEDLHPSGACGNAKLATAEAGGRIIEHASEKLAALLLEVDRFPMENLKLK</sequence>
<accession>A0AAE0GG10</accession>
<evidence type="ECO:0000256" key="4">
    <source>
        <dbReference type="ARBA" id="ARBA00022833"/>
    </source>
</evidence>
<evidence type="ECO:0000313" key="8">
    <source>
        <dbReference type="Proteomes" id="UP001190700"/>
    </source>
</evidence>
<keyword evidence="2" id="KW-0479">Metal-binding</keyword>
<dbReference type="SUPFAM" id="SSF102215">
    <property type="entry name" value="Creatininase"/>
    <property type="match status" value="1"/>
</dbReference>
<dbReference type="EMBL" id="LGRX02006027">
    <property type="protein sequence ID" value="KAK3277585.1"/>
    <property type="molecule type" value="Genomic_DNA"/>
</dbReference>
<evidence type="ECO:0000256" key="2">
    <source>
        <dbReference type="ARBA" id="ARBA00022723"/>
    </source>
</evidence>
<proteinExistence type="predicted"/>
<comment type="cofactor">
    <cofactor evidence="1">
        <name>Zn(2+)</name>
        <dbReference type="ChEBI" id="CHEBI:29105"/>
    </cofactor>
</comment>
<dbReference type="GO" id="GO:0009231">
    <property type="term" value="P:riboflavin biosynthetic process"/>
    <property type="evidence" value="ECO:0007669"/>
    <property type="project" value="TreeGrafter"/>
</dbReference>
<dbReference type="GO" id="GO:0016811">
    <property type="term" value="F:hydrolase activity, acting on carbon-nitrogen (but not peptide) bonds, in linear amides"/>
    <property type="evidence" value="ECO:0007669"/>
    <property type="project" value="TreeGrafter"/>
</dbReference>
<dbReference type="InterPro" id="IPR003785">
    <property type="entry name" value="Creatininase/forma_Hydrolase"/>
</dbReference>